<reference evidence="1" key="1">
    <citation type="submission" date="2022-09" db="EMBL/GenBank/DDBJ databases">
        <title>Actin cytoskeleton and complex cell architecture in an #Asgard archaeon.</title>
        <authorList>
            <person name="Ponce Toledo R.I."/>
            <person name="Schleper C."/>
            <person name="Rodrigues Oliveira T."/>
            <person name="Wollweber F."/>
            <person name="Xu J."/>
            <person name="Rittmann S."/>
            <person name="Klingl A."/>
            <person name="Pilhofer M."/>
        </authorList>
    </citation>
    <scope>NUCLEOTIDE SEQUENCE</scope>
    <source>
        <strain evidence="1">B-35</strain>
    </source>
</reference>
<sequence length="116" mass="13017">MVLFTIFVGTGPYTVERPYTALRFAYTALLDGNSVKMFFFEDGVFALKKNQNPANVYNVGEWVSQCLEEENMEIAACGVCTKARGVDGSELFDGIQIGTMEMAVEWTKQSDKQLFF</sequence>
<dbReference type="Pfam" id="PF02635">
    <property type="entry name" value="DsrE"/>
    <property type="match status" value="1"/>
</dbReference>
<dbReference type="Proteomes" id="UP001208689">
    <property type="component" value="Chromosome"/>
</dbReference>
<dbReference type="PANTHER" id="PTHR34874">
    <property type="entry name" value="PROTEIN YCHN"/>
    <property type="match status" value="1"/>
</dbReference>
<dbReference type="PANTHER" id="PTHR34874:SF1">
    <property type="entry name" value="PROTEIN YCHN"/>
    <property type="match status" value="1"/>
</dbReference>
<dbReference type="InterPro" id="IPR003787">
    <property type="entry name" value="Sulphur_relay_DsrE/F-like"/>
</dbReference>
<protein>
    <recommendedName>
        <fullName evidence="3">Sulfur reduction protein DsrE</fullName>
    </recommendedName>
</protein>
<evidence type="ECO:0008006" key="3">
    <source>
        <dbReference type="Google" id="ProtNLM"/>
    </source>
</evidence>
<dbReference type="SUPFAM" id="SSF75169">
    <property type="entry name" value="DsrEFH-like"/>
    <property type="match status" value="1"/>
</dbReference>
<proteinExistence type="predicted"/>
<evidence type="ECO:0000313" key="1">
    <source>
        <dbReference type="EMBL" id="UYP45910.1"/>
    </source>
</evidence>
<evidence type="ECO:0000313" key="2">
    <source>
        <dbReference type="Proteomes" id="UP001208689"/>
    </source>
</evidence>
<name>A0ABY6HQX0_9ARCH</name>
<keyword evidence="2" id="KW-1185">Reference proteome</keyword>
<organism evidence="1 2">
    <name type="scientific">Candidatus Lokiarchaeum ossiferum</name>
    <dbReference type="NCBI Taxonomy" id="2951803"/>
    <lineage>
        <taxon>Archaea</taxon>
        <taxon>Promethearchaeati</taxon>
        <taxon>Promethearchaeota</taxon>
        <taxon>Promethearchaeia</taxon>
        <taxon>Promethearchaeales</taxon>
        <taxon>Promethearchaeaceae</taxon>
        <taxon>Candidatus Lokiarchaeum</taxon>
    </lineage>
</organism>
<accession>A0ABY6HQX0</accession>
<dbReference type="Gene3D" id="3.40.1260.10">
    <property type="entry name" value="DsrEFH-like"/>
    <property type="match status" value="1"/>
</dbReference>
<dbReference type="EMBL" id="CP104013">
    <property type="protein sequence ID" value="UYP45910.1"/>
    <property type="molecule type" value="Genomic_DNA"/>
</dbReference>
<dbReference type="InterPro" id="IPR027396">
    <property type="entry name" value="DsrEFH-like"/>
</dbReference>
<gene>
    <name evidence="1" type="ORF">NEF87_002195</name>
</gene>